<dbReference type="Pfam" id="PF00158">
    <property type="entry name" value="Sigma54_activat"/>
    <property type="match status" value="1"/>
</dbReference>
<keyword evidence="2" id="KW-0067">ATP-binding</keyword>
<evidence type="ECO:0000256" key="6">
    <source>
        <dbReference type="PROSITE-ProRule" id="PRU00169"/>
    </source>
</evidence>
<dbReference type="Pfam" id="PF00072">
    <property type="entry name" value="Response_reg"/>
    <property type="match status" value="1"/>
</dbReference>
<gene>
    <name evidence="10" type="ORF">HZA61_15940</name>
</gene>
<evidence type="ECO:0000256" key="4">
    <source>
        <dbReference type="ARBA" id="ARBA00023125"/>
    </source>
</evidence>
<dbReference type="Pfam" id="PF02954">
    <property type="entry name" value="HTH_8"/>
    <property type="match status" value="1"/>
</dbReference>
<keyword evidence="6" id="KW-0597">Phosphoprotein</keyword>
<dbReference type="PROSITE" id="PS50110">
    <property type="entry name" value="RESPONSE_REGULATORY"/>
    <property type="match status" value="1"/>
</dbReference>
<dbReference type="AlphaFoldDB" id="A0A933SF53"/>
<keyword evidence="3" id="KW-0805">Transcription regulation</keyword>
<dbReference type="InterPro" id="IPR027417">
    <property type="entry name" value="P-loop_NTPase"/>
</dbReference>
<dbReference type="EMBL" id="JACRIW010000114">
    <property type="protein sequence ID" value="MBI5170977.1"/>
    <property type="molecule type" value="Genomic_DNA"/>
</dbReference>
<sequence>MSNILCIDDEPSVGVVLEHHLTEIGHHPVLATSVDEGLKAVREQPFDLIISDYRMPNATGLDLLELLRTQGYEIPVIIMTGYSSIEHAVLSIRHGAVDYLTKPLRQEALRIAVNNAIEVARLRRENEAYRREITSLRGQRTIVGESAALREVMETIAMVAPTRATVLLEGESGTGKELFARALHEQSPRKDEPFVTVNCAALPEGLVESTLFGHERGAFTGATQRQAGAFERAHRGTLLLDEISEMRLDLQAKLLRAIQEQEFERVGGSQPVRVDVRIVATTNRDLLAEVEAGRFRRDLYYRLAVVPVKTPALRDRQGDLPRLVEHFVAVTASELGVKSPVVRADALAVLEQRPWPGNIRELANAVERAVLLSRGNPLGPEAFGVPVGASPASATAVARPAATADPAGEIPLNLRDLERIAIERALAATGGHRTRAADLLGISERTLRNKLNGPPEAAA</sequence>
<dbReference type="Gene3D" id="1.10.8.60">
    <property type="match status" value="1"/>
</dbReference>
<dbReference type="Gene3D" id="1.10.10.60">
    <property type="entry name" value="Homeodomain-like"/>
    <property type="match status" value="1"/>
</dbReference>
<evidence type="ECO:0000259" key="8">
    <source>
        <dbReference type="PROSITE" id="PS50045"/>
    </source>
</evidence>
<dbReference type="SMART" id="SM00382">
    <property type="entry name" value="AAA"/>
    <property type="match status" value="1"/>
</dbReference>
<dbReference type="InterPro" id="IPR001789">
    <property type="entry name" value="Sig_transdc_resp-reg_receiver"/>
</dbReference>
<dbReference type="SUPFAM" id="SSF52540">
    <property type="entry name" value="P-loop containing nucleoside triphosphate hydrolases"/>
    <property type="match status" value="1"/>
</dbReference>
<evidence type="ECO:0000313" key="10">
    <source>
        <dbReference type="EMBL" id="MBI5170977.1"/>
    </source>
</evidence>
<organism evidence="10 11">
    <name type="scientific">Eiseniibacteriota bacterium</name>
    <dbReference type="NCBI Taxonomy" id="2212470"/>
    <lineage>
        <taxon>Bacteria</taxon>
        <taxon>Candidatus Eiseniibacteriota</taxon>
    </lineage>
</organism>
<dbReference type="PROSITE" id="PS50045">
    <property type="entry name" value="SIGMA54_INTERACT_4"/>
    <property type="match status" value="1"/>
</dbReference>
<dbReference type="FunFam" id="3.40.50.300:FF:000006">
    <property type="entry name" value="DNA-binding transcriptional regulator NtrC"/>
    <property type="match status" value="1"/>
</dbReference>
<evidence type="ECO:0000256" key="5">
    <source>
        <dbReference type="ARBA" id="ARBA00023163"/>
    </source>
</evidence>
<comment type="caution">
    <text evidence="10">The sequence shown here is derived from an EMBL/GenBank/DDBJ whole genome shotgun (WGS) entry which is preliminary data.</text>
</comment>
<dbReference type="SMART" id="SM00448">
    <property type="entry name" value="REC"/>
    <property type="match status" value="1"/>
</dbReference>
<dbReference type="Gene3D" id="3.40.50.2300">
    <property type="match status" value="1"/>
</dbReference>
<dbReference type="PRINTS" id="PR01590">
    <property type="entry name" value="HTHFIS"/>
</dbReference>
<dbReference type="InterPro" id="IPR025944">
    <property type="entry name" value="Sigma_54_int_dom_CS"/>
</dbReference>
<dbReference type="Proteomes" id="UP000696931">
    <property type="component" value="Unassembled WGS sequence"/>
</dbReference>
<feature type="coiled-coil region" evidence="7">
    <location>
        <begin position="112"/>
        <end position="139"/>
    </location>
</feature>
<keyword evidence="7" id="KW-0175">Coiled coil</keyword>
<dbReference type="InterPro" id="IPR002197">
    <property type="entry name" value="HTH_Fis"/>
</dbReference>
<feature type="domain" description="Response regulatory" evidence="9">
    <location>
        <begin position="3"/>
        <end position="117"/>
    </location>
</feature>
<dbReference type="InterPro" id="IPR009057">
    <property type="entry name" value="Homeodomain-like_sf"/>
</dbReference>
<dbReference type="InterPro" id="IPR003593">
    <property type="entry name" value="AAA+_ATPase"/>
</dbReference>
<feature type="domain" description="Sigma-54 factor interaction" evidence="8">
    <location>
        <begin position="142"/>
        <end position="371"/>
    </location>
</feature>
<proteinExistence type="predicted"/>
<dbReference type="Gene3D" id="3.40.50.300">
    <property type="entry name" value="P-loop containing nucleotide triphosphate hydrolases"/>
    <property type="match status" value="1"/>
</dbReference>
<dbReference type="SUPFAM" id="SSF52172">
    <property type="entry name" value="CheY-like"/>
    <property type="match status" value="1"/>
</dbReference>
<protein>
    <submittedName>
        <fullName evidence="10">Sigma-54-dependent Fis family transcriptional regulator</fullName>
    </submittedName>
</protein>
<dbReference type="SUPFAM" id="SSF46689">
    <property type="entry name" value="Homeodomain-like"/>
    <property type="match status" value="1"/>
</dbReference>
<name>A0A933SF53_UNCEI</name>
<dbReference type="GO" id="GO:0006355">
    <property type="term" value="P:regulation of DNA-templated transcription"/>
    <property type="evidence" value="ECO:0007669"/>
    <property type="project" value="InterPro"/>
</dbReference>
<dbReference type="Pfam" id="PF25601">
    <property type="entry name" value="AAA_lid_14"/>
    <property type="match status" value="1"/>
</dbReference>
<dbReference type="CDD" id="cd00009">
    <property type="entry name" value="AAA"/>
    <property type="match status" value="1"/>
</dbReference>
<dbReference type="GO" id="GO:0043565">
    <property type="term" value="F:sequence-specific DNA binding"/>
    <property type="evidence" value="ECO:0007669"/>
    <property type="project" value="InterPro"/>
</dbReference>
<keyword evidence="5" id="KW-0804">Transcription</keyword>
<evidence type="ECO:0000256" key="3">
    <source>
        <dbReference type="ARBA" id="ARBA00023015"/>
    </source>
</evidence>
<dbReference type="InterPro" id="IPR011006">
    <property type="entry name" value="CheY-like_superfamily"/>
</dbReference>
<dbReference type="GO" id="GO:0000160">
    <property type="term" value="P:phosphorelay signal transduction system"/>
    <property type="evidence" value="ECO:0007669"/>
    <property type="project" value="InterPro"/>
</dbReference>
<dbReference type="PROSITE" id="PS00675">
    <property type="entry name" value="SIGMA54_INTERACT_1"/>
    <property type="match status" value="1"/>
</dbReference>
<dbReference type="GO" id="GO:0005524">
    <property type="term" value="F:ATP binding"/>
    <property type="evidence" value="ECO:0007669"/>
    <property type="project" value="UniProtKB-KW"/>
</dbReference>
<evidence type="ECO:0000256" key="2">
    <source>
        <dbReference type="ARBA" id="ARBA00022840"/>
    </source>
</evidence>
<evidence type="ECO:0000259" key="9">
    <source>
        <dbReference type="PROSITE" id="PS50110"/>
    </source>
</evidence>
<feature type="modified residue" description="4-aspartylphosphate" evidence="6">
    <location>
        <position position="52"/>
    </location>
</feature>
<evidence type="ECO:0000256" key="7">
    <source>
        <dbReference type="SAM" id="Coils"/>
    </source>
</evidence>
<dbReference type="PROSITE" id="PS00688">
    <property type="entry name" value="SIGMA54_INTERACT_3"/>
    <property type="match status" value="1"/>
</dbReference>
<evidence type="ECO:0000256" key="1">
    <source>
        <dbReference type="ARBA" id="ARBA00022741"/>
    </source>
</evidence>
<dbReference type="PANTHER" id="PTHR32071">
    <property type="entry name" value="TRANSCRIPTIONAL REGULATORY PROTEIN"/>
    <property type="match status" value="1"/>
</dbReference>
<dbReference type="InterPro" id="IPR058031">
    <property type="entry name" value="AAA_lid_NorR"/>
</dbReference>
<reference evidence="10" key="1">
    <citation type="submission" date="2020-07" db="EMBL/GenBank/DDBJ databases">
        <title>Huge and variable diversity of episymbiotic CPR bacteria and DPANN archaea in groundwater ecosystems.</title>
        <authorList>
            <person name="He C.Y."/>
            <person name="Keren R."/>
            <person name="Whittaker M."/>
            <person name="Farag I.F."/>
            <person name="Doudna J."/>
            <person name="Cate J.H.D."/>
            <person name="Banfield J.F."/>
        </authorList>
    </citation>
    <scope>NUCLEOTIDE SEQUENCE</scope>
    <source>
        <strain evidence="10">NC_groundwater_1813_Pr3_B-0.1um_71_17</strain>
    </source>
</reference>
<accession>A0A933SF53</accession>
<dbReference type="InterPro" id="IPR025662">
    <property type="entry name" value="Sigma_54_int_dom_ATP-bd_1"/>
</dbReference>
<keyword evidence="4" id="KW-0238">DNA-binding</keyword>
<evidence type="ECO:0000313" key="11">
    <source>
        <dbReference type="Proteomes" id="UP000696931"/>
    </source>
</evidence>
<dbReference type="PANTHER" id="PTHR32071:SF21">
    <property type="entry name" value="TRANSCRIPTIONAL REGULATORY PROTEIN FLGR"/>
    <property type="match status" value="1"/>
</dbReference>
<keyword evidence="1" id="KW-0547">Nucleotide-binding</keyword>
<dbReference type="CDD" id="cd00156">
    <property type="entry name" value="REC"/>
    <property type="match status" value="1"/>
</dbReference>
<dbReference type="InterPro" id="IPR002078">
    <property type="entry name" value="Sigma_54_int"/>
</dbReference>